<keyword evidence="2" id="KW-1185">Reference proteome</keyword>
<gene>
    <name evidence="1" type="ordered locus">Namu_4091</name>
</gene>
<dbReference type="AlphaFoldDB" id="C8XHS8"/>
<dbReference type="HOGENOM" id="CLU_2634393_0_0_11"/>
<dbReference type="RefSeq" id="WP_015749206.1">
    <property type="nucleotide sequence ID" value="NC_013235.1"/>
</dbReference>
<accession>C8XHS8</accession>
<organism evidence="1 2">
    <name type="scientific">Nakamurella multipartita (strain ATCC 700099 / DSM 44233 / CIP 104796 / JCM 9543 / NBRC 105858 / Y-104)</name>
    <name type="common">Microsphaera multipartita</name>
    <dbReference type="NCBI Taxonomy" id="479431"/>
    <lineage>
        <taxon>Bacteria</taxon>
        <taxon>Bacillati</taxon>
        <taxon>Actinomycetota</taxon>
        <taxon>Actinomycetes</taxon>
        <taxon>Nakamurellales</taxon>
        <taxon>Nakamurellaceae</taxon>
        <taxon>Nakamurella</taxon>
    </lineage>
</organism>
<evidence type="ECO:0000313" key="1">
    <source>
        <dbReference type="EMBL" id="ACV80381.1"/>
    </source>
</evidence>
<protein>
    <submittedName>
        <fullName evidence="1">Uncharacterized protein</fullName>
    </submittedName>
</protein>
<evidence type="ECO:0000313" key="2">
    <source>
        <dbReference type="Proteomes" id="UP000002218"/>
    </source>
</evidence>
<reference evidence="1 2" key="2">
    <citation type="journal article" date="2010" name="Stand. Genomic Sci.">
        <title>Complete genome sequence of Nakamurella multipartita type strain (Y-104).</title>
        <authorList>
            <person name="Tice H."/>
            <person name="Mayilraj S."/>
            <person name="Sims D."/>
            <person name="Lapidus A."/>
            <person name="Nolan M."/>
            <person name="Lucas S."/>
            <person name="Glavina Del Rio T."/>
            <person name="Copeland A."/>
            <person name="Cheng J.F."/>
            <person name="Meincke L."/>
            <person name="Bruce D."/>
            <person name="Goodwin L."/>
            <person name="Pitluck S."/>
            <person name="Ivanova N."/>
            <person name="Mavromatis K."/>
            <person name="Ovchinnikova G."/>
            <person name="Pati A."/>
            <person name="Chen A."/>
            <person name="Palaniappan K."/>
            <person name="Land M."/>
            <person name="Hauser L."/>
            <person name="Chang Y.J."/>
            <person name="Jeffries C.D."/>
            <person name="Detter J.C."/>
            <person name="Brettin T."/>
            <person name="Rohde M."/>
            <person name="Goker M."/>
            <person name="Bristow J."/>
            <person name="Eisen J.A."/>
            <person name="Markowitz V."/>
            <person name="Hugenholtz P."/>
            <person name="Kyrpides N.C."/>
            <person name="Klenk H.P."/>
            <person name="Chen F."/>
        </authorList>
    </citation>
    <scope>NUCLEOTIDE SEQUENCE [LARGE SCALE GENOMIC DNA]</scope>
    <source>
        <strain evidence="2">ATCC 700099 / DSM 44233 / CIP 104796 / JCM 9543 / NBRC 105858 / Y-104</strain>
    </source>
</reference>
<proteinExistence type="predicted"/>
<dbReference type="EMBL" id="CP001737">
    <property type="protein sequence ID" value="ACV80381.1"/>
    <property type="molecule type" value="Genomic_DNA"/>
</dbReference>
<dbReference type="KEGG" id="nml:Namu_4091"/>
<dbReference type="InParanoid" id="C8XHS8"/>
<dbReference type="Proteomes" id="UP000002218">
    <property type="component" value="Chromosome"/>
</dbReference>
<reference evidence="2" key="1">
    <citation type="submission" date="2009-09" db="EMBL/GenBank/DDBJ databases">
        <title>The complete genome of Nakamurella multipartita DSM 44233.</title>
        <authorList>
            <consortium name="US DOE Joint Genome Institute (JGI-PGF)"/>
            <person name="Lucas S."/>
            <person name="Copeland A."/>
            <person name="Lapidus A."/>
            <person name="Glavina del Rio T."/>
            <person name="Dalin E."/>
            <person name="Tice H."/>
            <person name="Bruce D."/>
            <person name="Goodwin L."/>
            <person name="Pitluck S."/>
            <person name="Kyrpides N."/>
            <person name="Mavromatis K."/>
            <person name="Ivanova N."/>
            <person name="Ovchinnikova G."/>
            <person name="Sims D."/>
            <person name="Meincke L."/>
            <person name="Brettin T."/>
            <person name="Detter J.C."/>
            <person name="Han C."/>
            <person name="Larimer F."/>
            <person name="Land M."/>
            <person name="Hauser L."/>
            <person name="Markowitz V."/>
            <person name="Cheng J.-F."/>
            <person name="Hugenholtz P."/>
            <person name="Woyke T."/>
            <person name="Wu D."/>
            <person name="Klenk H.-P."/>
            <person name="Eisen J.A."/>
        </authorList>
    </citation>
    <scope>NUCLEOTIDE SEQUENCE [LARGE SCALE GENOMIC DNA]</scope>
    <source>
        <strain evidence="2">ATCC 700099 / DSM 44233 / CIP 104796 / JCM 9543 / NBRC 105858 / Y-104</strain>
    </source>
</reference>
<name>C8XHS8_NAKMY</name>
<sequence length="77" mass="8486">MTTSTTTRARAALSRRLLLFGADRSIQTRELQRRIDSLGPDLADAPGLHAALSAARAWESAVLWLAWRLQPRTTTGL</sequence>